<dbReference type="PANTHER" id="PTHR33112">
    <property type="entry name" value="DOMAIN PROTEIN, PUTATIVE-RELATED"/>
    <property type="match status" value="1"/>
</dbReference>
<protein>
    <recommendedName>
        <fullName evidence="1">Heterokaryon incompatibility domain-containing protein</fullName>
    </recommendedName>
</protein>
<dbReference type="EMBL" id="ML995600">
    <property type="protein sequence ID" value="KAF2135325.1"/>
    <property type="molecule type" value="Genomic_DNA"/>
</dbReference>
<gene>
    <name evidence="2" type="ORF">K452DRAFT_210408</name>
</gene>
<keyword evidence="3" id="KW-1185">Reference proteome</keyword>
<reference evidence="2" key="1">
    <citation type="journal article" date="2020" name="Stud. Mycol.">
        <title>101 Dothideomycetes genomes: a test case for predicting lifestyles and emergence of pathogens.</title>
        <authorList>
            <person name="Haridas S."/>
            <person name="Albert R."/>
            <person name="Binder M."/>
            <person name="Bloem J."/>
            <person name="Labutti K."/>
            <person name="Salamov A."/>
            <person name="Andreopoulos B."/>
            <person name="Baker S."/>
            <person name="Barry K."/>
            <person name="Bills G."/>
            <person name="Bluhm B."/>
            <person name="Cannon C."/>
            <person name="Castanera R."/>
            <person name="Culley D."/>
            <person name="Daum C."/>
            <person name="Ezra D."/>
            <person name="Gonzalez J."/>
            <person name="Henrissat B."/>
            <person name="Kuo A."/>
            <person name="Liang C."/>
            <person name="Lipzen A."/>
            <person name="Lutzoni F."/>
            <person name="Magnuson J."/>
            <person name="Mondo S."/>
            <person name="Nolan M."/>
            <person name="Ohm R."/>
            <person name="Pangilinan J."/>
            <person name="Park H.-J."/>
            <person name="Ramirez L."/>
            <person name="Alfaro M."/>
            <person name="Sun H."/>
            <person name="Tritt A."/>
            <person name="Yoshinaga Y."/>
            <person name="Zwiers L.-H."/>
            <person name="Turgeon B."/>
            <person name="Goodwin S."/>
            <person name="Spatafora J."/>
            <person name="Crous P."/>
            <person name="Grigoriev I."/>
        </authorList>
    </citation>
    <scope>NUCLEOTIDE SEQUENCE</scope>
    <source>
        <strain evidence="2">CBS 121167</strain>
    </source>
</reference>
<name>A0A6A6AWG9_9PEZI</name>
<proteinExistence type="predicted"/>
<dbReference type="OrthoDB" id="5362512at2759"/>
<organism evidence="2 3">
    <name type="scientific">Aplosporella prunicola CBS 121167</name>
    <dbReference type="NCBI Taxonomy" id="1176127"/>
    <lineage>
        <taxon>Eukaryota</taxon>
        <taxon>Fungi</taxon>
        <taxon>Dikarya</taxon>
        <taxon>Ascomycota</taxon>
        <taxon>Pezizomycotina</taxon>
        <taxon>Dothideomycetes</taxon>
        <taxon>Dothideomycetes incertae sedis</taxon>
        <taxon>Botryosphaeriales</taxon>
        <taxon>Aplosporellaceae</taxon>
        <taxon>Aplosporella</taxon>
    </lineage>
</organism>
<dbReference type="Pfam" id="PF06985">
    <property type="entry name" value="HET"/>
    <property type="match status" value="1"/>
</dbReference>
<feature type="domain" description="Heterokaryon incompatibility" evidence="1">
    <location>
        <begin position="44"/>
        <end position="150"/>
    </location>
</feature>
<feature type="non-terminal residue" evidence="2">
    <location>
        <position position="1"/>
    </location>
</feature>
<dbReference type="GeneID" id="54293659"/>
<dbReference type="PANTHER" id="PTHR33112:SF9">
    <property type="entry name" value="HETEROKARYON INCOMPATIBILITY DOMAIN-CONTAINING PROTEIN"/>
    <property type="match status" value="1"/>
</dbReference>
<evidence type="ECO:0000313" key="2">
    <source>
        <dbReference type="EMBL" id="KAF2135325.1"/>
    </source>
</evidence>
<evidence type="ECO:0000259" key="1">
    <source>
        <dbReference type="Pfam" id="PF06985"/>
    </source>
</evidence>
<evidence type="ECO:0000313" key="3">
    <source>
        <dbReference type="Proteomes" id="UP000799438"/>
    </source>
</evidence>
<sequence length="279" mass="32173">CLSTHSHCAKESSEGFPRRLVDVGSPDGERGPVLVDGLTEHPPYVALSHCWEASQPPKLTNSNLTLMKAEIPWSVLSPTIQDAIRITRWLGIRYVWIDSLCILQDDEKDWHSQASQMAHIYGGSYVTIAAHFGPHLDEKTFTVQMQRKSPQTIDVAHTSLMRRAWCFQERRLAPRVLHFHKHEIEFECSSGTQCECSKPWNIWDFWHEQITAYTSAHLSFVTDILPALSGIAHRMPRQIFGDYLAGLWTGSLLTELCWYHRESTNRYRYQEYVAPTFSW</sequence>
<dbReference type="AlphaFoldDB" id="A0A6A6AWG9"/>
<dbReference type="RefSeq" id="XP_033391044.1">
    <property type="nucleotide sequence ID" value="XM_033536163.1"/>
</dbReference>
<feature type="non-terminal residue" evidence="2">
    <location>
        <position position="279"/>
    </location>
</feature>
<accession>A0A6A6AWG9</accession>
<dbReference type="InterPro" id="IPR010730">
    <property type="entry name" value="HET"/>
</dbReference>
<dbReference type="Proteomes" id="UP000799438">
    <property type="component" value="Unassembled WGS sequence"/>
</dbReference>